<evidence type="ECO:0000256" key="1">
    <source>
        <dbReference type="ARBA" id="ARBA00022679"/>
    </source>
</evidence>
<keyword evidence="5" id="KW-1185">Reference proteome</keyword>
<dbReference type="CDD" id="cd04301">
    <property type="entry name" value="NAT_SF"/>
    <property type="match status" value="1"/>
</dbReference>
<keyword evidence="2 4" id="KW-0012">Acyltransferase</keyword>
<dbReference type="InterPro" id="IPR016181">
    <property type="entry name" value="Acyl_CoA_acyltransferase"/>
</dbReference>
<evidence type="ECO:0000259" key="3">
    <source>
        <dbReference type="PROSITE" id="PS51186"/>
    </source>
</evidence>
<protein>
    <submittedName>
        <fullName evidence="4">GNAT family N-acetyltransferase</fullName>
        <ecNumber evidence="4">2.3.-.-</ecNumber>
    </submittedName>
</protein>
<dbReference type="EMBL" id="JBHRYH010000023">
    <property type="protein sequence ID" value="MFC3626831.1"/>
    <property type="molecule type" value="Genomic_DNA"/>
</dbReference>
<dbReference type="Proteomes" id="UP001595636">
    <property type="component" value="Unassembled WGS sequence"/>
</dbReference>
<keyword evidence="1 4" id="KW-0808">Transferase</keyword>
<dbReference type="PANTHER" id="PTHR43877:SF2">
    <property type="entry name" value="AMINOALKYLPHOSPHONATE N-ACETYLTRANSFERASE-RELATED"/>
    <property type="match status" value="1"/>
</dbReference>
<dbReference type="Pfam" id="PF00583">
    <property type="entry name" value="Acetyltransf_1"/>
    <property type="match status" value="1"/>
</dbReference>
<comment type="caution">
    <text evidence="4">The sequence shown here is derived from an EMBL/GenBank/DDBJ whole genome shotgun (WGS) entry which is preliminary data.</text>
</comment>
<dbReference type="PROSITE" id="PS51186">
    <property type="entry name" value="GNAT"/>
    <property type="match status" value="1"/>
</dbReference>
<accession>A0ABV7TVS8</accession>
<dbReference type="PANTHER" id="PTHR43877">
    <property type="entry name" value="AMINOALKYLPHOSPHONATE N-ACETYLTRANSFERASE-RELATED-RELATED"/>
    <property type="match status" value="1"/>
</dbReference>
<evidence type="ECO:0000313" key="5">
    <source>
        <dbReference type="Proteomes" id="UP001595636"/>
    </source>
</evidence>
<gene>
    <name evidence="4" type="ORF">ACFOKJ_11925</name>
</gene>
<dbReference type="Gene3D" id="3.40.630.30">
    <property type="match status" value="1"/>
</dbReference>
<dbReference type="SUPFAM" id="SSF55729">
    <property type="entry name" value="Acyl-CoA N-acyltransferases (Nat)"/>
    <property type="match status" value="1"/>
</dbReference>
<dbReference type="GO" id="GO:0016746">
    <property type="term" value="F:acyltransferase activity"/>
    <property type="evidence" value="ECO:0007669"/>
    <property type="project" value="UniProtKB-KW"/>
</dbReference>
<reference evidence="5" key="1">
    <citation type="journal article" date="2019" name="Int. J. Syst. Evol. Microbiol.">
        <title>The Global Catalogue of Microorganisms (GCM) 10K type strain sequencing project: providing services to taxonomists for standard genome sequencing and annotation.</title>
        <authorList>
            <consortium name="The Broad Institute Genomics Platform"/>
            <consortium name="The Broad Institute Genome Sequencing Center for Infectious Disease"/>
            <person name="Wu L."/>
            <person name="Ma J."/>
        </authorList>
    </citation>
    <scope>NUCLEOTIDE SEQUENCE [LARGE SCALE GENOMIC DNA]</scope>
    <source>
        <strain evidence="5">KCTC 42195</strain>
    </source>
</reference>
<evidence type="ECO:0000256" key="2">
    <source>
        <dbReference type="ARBA" id="ARBA00023315"/>
    </source>
</evidence>
<organism evidence="4 5">
    <name type="scientific">Vogesella amnigena</name>
    <dbReference type="NCBI Taxonomy" id="1507449"/>
    <lineage>
        <taxon>Bacteria</taxon>
        <taxon>Pseudomonadati</taxon>
        <taxon>Pseudomonadota</taxon>
        <taxon>Betaproteobacteria</taxon>
        <taxon>Neisseriales</taxon>
        <taxon>Chromobacteriaceae</taxon>
        <taxon>Vogesella</taxon>
    </lineage>
</organism>
<feature type="domain" description="N-acetyltransferase" evidence="3">
    <location>
        <begin position="2"/>
        <end position="170"/>
    </location>
</feature>
<evidence type="ECO:0000313" key="4">
    <source>
        <dbReference type="EMBL" id="MFC3626831.1"/>
    </source>
</evidence>
<dbReference type="InterPro" id="IPR050832">
    <property type="entry name" value="Bact_Acetyltransf"/>
</dbReference>
<dbReference type="InterPro" id="IPR000182">
    <property type="entry name" value="GNAT_dom"/>
</dbReference>
<sequence length="172" mass="18907">MMRVQELQQIGTEQLPQLATLLQDCVHGGASVGFLAPLSDKDASRYWQQLGRELQHDSLRCWVAMYDGQIIGSVQLSLCGKANGQHRGEIQKLLVHSSQRGRGIGSLLMQVAEHAARAVGRTLLVLDTDSESLAASLYPRLGWQAAGDIPHYAARPDGSLHATRYFYKILQA</sequence>
<name>A0ABV7TVS8_9NEIS</name>
<dbReference type="RefSeq" id="WP_390279862.1">
    <property type="nucleotide sequence ID" value="NZ_JBHRYH010000023.1"/>
</dbReference>
<proteinExistence type="predicted"/>
<dbReference type="EC" id="2.3.-.-" evidence="4"/>